<dbReference type="OrthoDB" id="9807946at2"/>
<evidence type="ECO:0000259" key="11">
    <source>
        <dbReference type="Pfam" id="PF07992"/>
    </source>
</evidence>
<gene>
    <name evidence="12" type="ORF">DW099_03385</name>
</gene>
<keyword evidence="5 9" id="KW-0560">Oxidoreductase</keyword>
<dbReference type="Pfam" id="PF02852">
    <property type="entry name" value="Pyr_redox_dim"/>
    <property type="match status" value="1"/>
</dbReference>
<dbReference type="PRINTS" id="PR00411">
    <property type="entry name" value="PNDRDTASEI"/>
</dbReference>
<proteinExistence type="inferred from homology"/>
<evidence type="ECO:0000256" key="7">
    <source>
        <dbReference type="ARBA" id="ARBA00023157"/>
    </source>
</evidence>
<feature type="domain" description="Pyridine nucleotide-disulphide oxidoreductase dimerisation" evidence="10">
    <location>
        <begin position="306"/>
        <end position="407"/>
    </location>
</feature>
<comment type="similarity">
    <text evidence="2 9">Belongs to the class-I pyridine nucleotide-disulfide oxidoreductase family.</text>
</comment>
<dbReference type="PANTHER" id="PTHR22912">
    <property type="entry name" value="DISULFIDE OXIDOREDUCTASE"/>
    <property type="match status" value="1"/>
</dbReference>
<evidence type="ECO:0000256" key="1">
    <source>
        <dbReference type="ARBA" id="ARBA00001974"/>
    </source>
</evidence>
<keyword evidence="7" id="KW-1015">Disulfide bond</keyword>
<feature type="domain" description="FAD/NAD(P)-binding" evidence="11">
    <location>
        <begin position="15"/>
        <end position="239"/>
    </location>
</feature>
<dbReference type="InterPro" id="IPR004099">
    <property type="entry name" value="Pyr_nucl-diS_OxRdtase_dimer"/>
</dbReference>
<evidence type="ECO:0000256" key="5">
    <source>
        <dbReference type="ARBA" id="ARBA00023002"/>
    </source>
</evidence>
<keyword evidence="3 9" id="KW-0285">Flavoprotein</keyword>
<dbReference type="Pfam" id="PF07992">
    <property type="entry name" value="Pyr_redox_2"/>
    <property type="match status" value="1"/>
</dbReference>
<dbReference type="PANTHER" id="PTHR22912:SF151">
    <property type="entry name" value="DIHYDROLIPOYL DEHYDROGENASE, MITOCHONDRIAL"/>
    <property type="match status" value="1"/>
</dbReference>
<dbReference type="RefSeq" id="WP_118333718.1">
    <property type="nucleotide sequence ID" value="NZ_JBKYJU010000002.1"/>
</dbReference>
<dbReference type="InterPro" id="IPR016156">
    <property type="entry name" value="FAD/NAD-linked_Rdtase_dimer_sf"/>
</dbReference>
<dbReference type="InterPro" id="IPR023753">
    <property type="entry name" value="FAD/NAD-binding_dom"/>
</dbReference>
<dbReference type="Gene3D" id="3.50.50.60">
    <property type="entry name" value="FAD/NAD(P)-binding domain"/>
    <property type="match status" value="2"/>
</dbReference>
<dbReference type="EMBL" id="QRMS01000001">
    <property type="protein sequence ID" value="RHJ89629.1"/>
    <property type="molecule type" value="Genomic_DNA"/>
</dbReference>
<dbReference type="GO" id="GO:0050660">
    <property type="term" value="F:flavin adenine dinucleotide binding"/>
    <property type="evidence" value="ECO:0007669"/>
    <property type="project" value="TreeGrafter"/>
</dbReference>
<dbReference type="Proteomes" id="UP000284841">
    <property type="component" value="Unassembled WGS sequence"/>
</dbReference>
<evidence type="ECO:0000259" key="10">
    <source>
        <dbReference type="Pfam" id="PF02852"/>
    </source>
</evidence>
<evidence type="ECO:0000256" key="8">
    <source>
        <dbReference type="ARBA" id="ARBA00023284"/>
    </source>
</evidence>
<evidence type="ECO:0000256" key="2">
    <source>
        <dbReference type="ARBA" id="ARBA00007532"/>
    </source>
</evidence>
<evidence type="ECO:0000256" key="9">
    <source>
        <dbReference type="RuleBase" id="RU003691"/>
    </source>
</evidence>
<organism evidence="12 13">
    <name type="scientific">Emergencia timonensis</name>
    <dbReference type="NCBI Taxonomy" id="1776384"/>
    <lineage>
        <taxon>Bacteria</taxon>
        <taxon>Bacillati</taxon>
        <taxon>Bacillota</taxon>
        <taxon>Clostridia</taxon>
        <taxon>Peptostreptococcales</taxon>
        <taxon>Anaerovoracaceae</taxon>
        <taxon>Emergencia</taxon>
    </lineage>
</organism>
<evidence type="ECO:0000256" key="3">
    <source>
        <dbReference type="ARBA" id="ARBA00022630"/>
    </source>
</evidence>
<name>A0A415E7C4_9FIRM</name>
<comment type="caution">
    <text evidence="12">The sequence shown here is derived from an EMBL/GenBank/DDBJ whole genome shotgun (WGS) entry which is preliminary data.</text>
</comment>
<protein>
    <submittedName>
        <fullName evidence="12">NAD(P)/FAD-dependent oxidoreductase</fullName>
    </submittedName>
</protein>
<comment type="cofactor">
    <cofactor evidence="1">
        <name>FAD</name>
        <dbReference type="ChEBI" id="CHEBI:57692"/>
    </cofactor>
</comment>
<keyword evidence="13" id="KW-1185">Reference proteome</keyword>
<evidence type="ECO:0000256" key="4">
    <source>
        <dbReference type="ARBA" id="ARBA00022827"/>
    </source>
</evidence>
<dbReference type="AlphaFoldDB" id="A0A415E7C4"/>
<dbReference type="GO" id="GO:0006103">
    <property type="term" value="P:2-oxoglutarate metabolic process"/>
    <property type="evidence" value="ECO:0007669"/>
    <property type="project" value="TreeGrafter"/>
</dbReference>
<reference evidence="12 13" key="1">
    <citation type="submission" date="2018-08" db="EMBL/GenBank/DDBJ databases">
        <title>A genome reference for cultivated species of the human gut microbiota.</title>
        <authorList>
            <person name="Zou Y."/>
            <person name="Xue W."/>
            <person name="Luo G."/>
        </authorList>
    </citation>
    <scope>NUCLEOTIDE SEQUENCE [LARGE SCALE GENOMIC DNA]</scope>
    <source>
        <strain evidence="12 13">AM07-24</strain>
    </source>
</reference>
<dbReference type="InterPro" id="IPR036188">
    <property type="entry name" value="FAD/NAD-bd_sf"/>
</dbReference>
<dbReference type="SUPFAM" id="SSF55424">
    <property type="entry name" value="FAD/NAD-linked reductases, dimerisation (C-terminal) domain"/>
    <property type="match status" value="1"/>
</dbReference>
<keyword evidence="6" id="KW-0520">NAD</keyword>
<keyword evidence="4 9" id="KW-0274">FAD</keyword>
<dbReference type="InterPro" id="IPR050151">
    <property type="entry name" value="Class-I_Pyr_Nuc-Dis_Oxidored"/>
</dbReference>
<dbReference type="PROSITE" id="PS00076">
    <property type="entry name" value="PYRIDINE_REDOX_1"/>
    <property type="match status" value="1"/>
</dbReference>
<accession>A0A415E7C4</accession>
<keyword evidence="8 9" id="KW-0676">Redox-active center</keyword>
<dbReference type="GO" id="GO:0004148">
    <property type="term" value="F:dihydrolipoyl dehydrogenase (NADH) activity"/>
    <property type="evidence" value="ECO:0007669"/>
    <property type="project" value="TreeGrafter"/>
</dbReference>
<dbReference type="InterPro" id="IPR012999">
    <property type="entry name" value="Pyr_OxRdtase_I_AS"/>
</dbReference>
<sequence length="413" mass="44691">MVDLIDLDEKMKMKKKVIIIGGGPAGYQAAVSCSKAGMETTLIERNQLGGTCVNDGCVPTKTYLEAIKAKQYLESMGINLKLDPLTLRRACESKISQLGFGAEYVLRKMGVKILWTSASLVGEKKVKTAEGELLTCDVLIAATGSEPVVPKDIHCANLFAVTQLLELRELPATISIIGAGVLGVELAVILSALDVKVTLVEKEARILPGWDPDISRALAAYLTKNGIEIETGTEKADFNNAVFCTGHRPLLPKVTAENIDLQNTDWIYIIGDATGKCMAADAAMEEGSQVASRILYQNEREEVKTAKCIFTPFQAASAGDLYREGLRESYYGTDQHAAAMVSNMEGGFVKAVMDEQSHVLKGFHIAGAQAAEMIQIGQIAVAQEMKAEDFVRLVFPHPTMGEMLKEAVKLLCD</sequence>
<dbReference type="PRINTS" id="PR00368">
    <property type="entry name" value="FADPNR"/>
</dbReference>
<evidence type="ECO:0000256" key="6">
    <source>
        <dbReference type="ARBA" id="ARBA00023027"/>
    </source>
</evidence>
<dbReference type="SUPFAM" id="SSF51905">
    <property type="entry name" value="FAD/NAD(P)-binding domain"/>
    <property type="match status" value="1"/>
</dbReference>
<evidence type="ECO:0000313" key="12">
    <source>
        <dbReference type="EMBL" id="RHJ89629.1"/>
    </source>
</evidence>
<dbReference type="Gene3D" id="3.30.390.30">
    <property type="match status" value="1"/>
</dbReference>
<evidence type="ECO:0000313" key="13">
    <source>
        <dbReference type="Proteomes" id="UP000284841"/>
    </source>
</evidence>
<dbReference type="STRING" id="1776384.GCA_900086585_02966"/>